<feature type="transmembrane region" description="Helical" evidence="1">
    <location>
        <begin position="12"/>
        <end position="32"/>
    </location>
</feature>
<keyword evidence="3" id="KW-1185">Reference proteome</keyword>
<feature type="transmembrane region" description="Helical" evidence="1">
    <location>
        <begin position="117"/>
        <end position="135"/>
    </location>
</feature>
<feature type="transmembrane region" description="Helical" evidence="1">
    <location>
        <begin position="142"/>
        <end position="165"/>
    </location>
</feature>
<evidence type="ECO:0000313" key="2">
    <source>
        <dbReference type="EMBL" id="MBD8031804.1"/>
    </source>
</evidence>
<dbReference type="EMBL" id="JACSPW010000001">
    <property type="protein sequence ID" value="MBD8031804.1"/>
    <property type="molecule type" value="Genomic_DNA"/>
</dbReference>
<feature type="transmembrane region" description="Helical" evidence="1">
    <location>
        <begin position="171"/>
        <end position="190"/>
    </location>
</feature>
<keyword evidence="1" id="KW-0812">Transmembrane</keyword>
<accession>A0ABR8XIN8</accession>
<reference evidence="2 3" key="1">
    <citation type="submission" date="2020-08" db="EMBL/GenBank/DDBJ databases">
        <title>A Genomic Blueprint of the Chicken Gut Microbiome.</title>
        <authorList>
            <person name="Gilroy R."/>
            <person name="Ravi A."/>
            <person name="Getino M."/>
            <person name="Pursley I."/>
            <person name="Horton D.L."/>
            <person name="Alikhan N.-F."/>
            <person name="Baker D."/>
            <person name="Gharbi K."/>
            <person name="Hall N."/>
            <person name="Watson M."/>
            <person name="Adriaenssens E.M."/>
            <person name="Foster-Nyarko E."/>
            <person name="Jarju S."/>
            <person name="Secka A."/>
            <person name="Antonio M."/>
            <person name="Oren A."/>
            <person name="Chaudhuri R."/>
            <person name="La Ragione R.M."/>
            <person name="Hildebrand F."/>
            <person name="Pallen M.J."/>
        </authorList>
    </citation>
    <scope>NUCLEOTIDE SEQUENCE [LARGE SCALE GENOMIC DNA]</scope>
    <source>
        <strain evidence="2 3">Sa1YVA6</strain>
    </source>
</reference>
<sequence>MKQMLFRYYEQELSAWILFTPLVASFFALPLLFEGGEFAAYFILSISITVLCATYLDLRESQLVMTSLFPISKKTFFIVDISFIGRYALYYILYTIVVTSVIQTLLEQQLVLPSAKQILLSIVISFLIISIFLLLRRIKYGYYVNLSMFFIPLAFTQLISLIIRLSTFHSILLFFSSLVLIIIAASITYFRENRRDVT</sequence>
<dbReference type="RefSeq" id="WP_191702424.1">
    <property type="nucleotide sequence ID" value="NZ_JACSPW010000001.1"/>
</dbReference>
<keyword evidence="1" id="KW-0472">Membrane</keyword>
<keyword evidence="1" id="KW-1133">Transmembrane helix</keyword>
<evidence type="ECO:0000256" key="1">
    <source>
        <dbReference type="SAM" id="Phobius"/>
    </source>
</evidence>
<proteinExistence type="predicted"/>
<evidence type="ECO:0000313" key="3">
    <source>
        <dbReference type="Proteomes" id="UP000600565"/>
    </source>
</evidence>
<feature type="transmembrane region" description="Helical" evidence="1">
    <location>
        <begin position="38"/>
        <end position="56"/>
    </location>
</feature>
<name>A0ABR8XIN8_9BACL</name>
<comment type="caution">
    <text evidence="2">The sequence shown here is derived from an EMBL/GenBank/DDBJ whole genome shotgun (WGS) entry which is preliminary data.</text>
</comment>
<organism evidence="2 3">
    <name type="scientific">Solibacillus merdavium</name>
    <dbReference type="NCBI Taxonomy" id="2762218"/>
    <lineage>
        <taxon>Bacteria</taxon>
        <taxon>Bacillati</taxon>
        <taxon>Bacillota</taxon>
        <taxon>Bacilli</taxon>
        <taxon>Bacillales</taxon>
        <taxon>Caryophanaceae</taxon>
        <taxon>Solibacillus</taxon>
    </lineage>
</organism>
<feature type="transmembrane region" description="Helical" evidence="1">
    <location>
        <begin position="77"/>
        <end position="97"/>
    </location>
</feature>
<protein>
    <submittedName>
        <fullName evidence="2">ATPase</fullName>
    </submittedName>
</protein>
<dbReference type="Proteomes" id="UP000600565">
    <property type="component" value="Unassembled WGS sequence"/>
</dbReference>
<gene>
    <name evidence="2" type="ORF">H9632_01905</name>
</gene>